<dbReference type="Gene3D" id="2.80.10.50">
    <property type="match status" value="1"/>
</dbReference>
<protein>
    <submittedName>
        <fullName evidence="4">Por secretion system C-terminal sorting domain-containing protein</fullName>
    </submittedName>
</protein>
<evidence type="ECO:0000313" key="5">
    <source>
        <dbReference type="Proteomes" id="UP000198748"/>
    </source>
</evidence>
<feature type="compositionally biased region" description="Low complexity" evidence="1">
    <location>
        <begin position="1745"/>
        <end position="1756"/>
    </location>
</feature>
<dbReference type="Gene3D" id="2.60.40.10">
    <property type="entry name" value="Immunoglobulins"/>
    <property type="match status" value="4"/>
</dbReference>
<proteinExistence type="predicted"/>
<dbReference type="Pfam" id="PF18962">
    <property type="entry name" value="Por_Secre_tail"/>
    <property type="match status" value="1"/>
</dbReference>
<dbReference type="Pfam" id="PF19081">
    <property type="entry name" value="Ig_7"/>
    <property type="match status" value="1"/>
</dbReference>
<reference evidence="5" key="1">
    <citation type="submission" date="2016-10" db="EMBL/GenBank/DDBJ databases">
        <authorList>
            <person name="Varghese N."/>
            <person name="Submissions S."/>
        </authorList>
    </citation>
    <scope>NUCLEOTIDE SEQUENCE [LARGE SCALE GENOMIC DNA]</scope>
    <source>
        <strain evidence="5">DSM 25329</strain>
    </source>
</reference>
<dbReference type="PANTHER" id="PTHR35580">
    <property type="entry name" value="CELL SURFACE GLYCOPROTEIN (S-LAYER PROTEIN)-LIKE PROTEIN"/>
    <property type="match status" value="1"/>
</dbReference>
<evidence type="ECO:0000313" key="4">
    <source>
        <dbReference type="EMBL" id="SDF78777.1"/>
    </source>
</evidence>
<sequence>MLKPVQFAQSLARSVRARIAADDGSPRVSWGRHICKILAMGLLLLNAVSVQAQDVGLQWAKGIIETTAAGHARVYAIESDANKNVFVTGLFEGTIDLNPGTATANVTSAGLYDSFVVKLDQYGNFIWGKRYGSTGGDTGFGLHIDPSNNLFITGYISGTVDMNPNAGVNNLVTSGGSADGYILKLDNNGNYVWAQRMGNTGSGEYSFNVKTDPTGNVFVTGYISNLSASTFGPYSVTSAGLQDGFIAKLNASGVYQWVKRIGGPGTDAVFGIDIDAAGNIYIGGPSDGGTTGMAALGKGGYVIKLSPAGATLWSHLDVDSDYYRSVSLDSQGNIYVGSGSSATAIVTLVKLDNSGNRLWGKAFGRTWNYIDVGPDDHIYVGGAFTNPTTVGSFSFTANGGSDILLAEIDPNGDPIWAKSLGGTGSETVGWISAKNPGELLVGGFFQTTVDFDPSNCIANLTSKQTAGNASENFSAYAIKLTKNPLPAEFAVNSSSIAPLTQTACSLGIPDIITGNAVGITAPANFTTTIGYQWQKATSPTGPWTDIEGEVFKDLQPLSSNETLYYKRLIRARTTFCEFQTVGESDVATVTVGPNAAPSANADGPQWYVCGAGANTVSLNGSATGGTPGFTYQWYSGSSNGGTLVGSLANYTTAAVTVSTTYTLKVTDANGCIDTDQVTVVPAVANAGANASFCAGSGGVQIGSAPIASTSVQYAWTRVSGSAITTLSCTDCAQPIANPAVATVYRLTVTVTRKDGSTCLTTDDVTITPVAAPGGLANYAGADRTICINSNVQLGNITDATYSYTWTSGQFLNDPEVARPTFTAGSSGIDPCSITYTVTAIKSGCSFVDEVKVSVLNSQTSDTGDIECGPRWVTHEGFPNCPQAVYTWSIVSGNGVILNTRNGGEDAYLKSNVGTTKFRRTVTLNNVSCSSDVDIIVCGGNCDVEIETISSQGCPKNFGGGERLRLAPKNINTTDWNYRWSPANLVDNPTAREVAVLTDKPATITLTITNKYDASRTCSESIDINPAGWSKPNIDIPNKTICYDSPTAVGTPLGAGFAYTWTPSAGLSSASVNNPQATLMADQEYVVEILETASGCKTIDTVKVAVAQVVAAAGVDRTVCNGSTVTLGSPKPAGVNWIYAWEPAGAAWTNGTNASSPQPQVEYASTSSQTFSLTVTDPASGCSATDQVVLSNTLTPGEYTGSAVTICEGEEAQLGREPEANATYLWSPATALSCTNCANLVATPTSTTSYTLQITYPGCSSPLIDQVTVTVNEIPKPPLADVVQCTAGAVAIGFGAPNNPAAPAGATYLWSPATGLSNATAANPTANVSVRTTYAVTVTLASGCIYTDELDVIPTAGAGSDAAICSGESTQIGTPALDGATYSWSGIGIVGSSTVAQPIVKPTVTTTYTVAVTLGGCTRNDQVVVTVNSPSAFNIAGNTTICEGGSTVLSLVGAPAANTTWQWSPSAGVENPTETSTTVVAAGNTTYRLTQTNLTTGCSNFKEVVVVVKPNTIAATATPLEICDGTTTALPLNVTSGGTYQYVWSPSTGLSNAFVANPTVTTGISRTYSVTITDNVSHCQLTRSVPVTVKSAELCLPPVNLSGNVLHDGNSMTDITVNSTSAVPVPTGLYVSLIDSLGNIVKTVPVAANGTYDFGPTNPGEYSIVLHQNPAGSETPSLPAGWISTGENLGSGPGSDDDVNGVLNGVFVGNSDVSNANFGVQQPPSSDPKDFKIDQPGPGAEIALNGSHTSTGTGTSSPNQLTGNDPEDGPLNGGDKDKTVIITTLPDHGELWYNGVLVKTGQIIDNYDPALLVIKLTGTGYTSVQFEYAFQDESGEVSLPSTYKINWGDPLPVTLISFNVKQEGKTALLYWQTAAETNSDRFEIERSANGRKWDRIGTVQSHGESAVLENYSFKDNQPMDGDNFYRLKMIDKDLSFTYSGIRSASFEGGLLLTLYPNPVKDVLTVDTDQSNVKSITVTSKAGVVVYKGVAGRTIDVKQFAPGMYVVSVTYLDGSVKYQKFALAK</sequence>
<dbReference type="RefSeq" id="WP_090154194.1">
    <property type="nucleotide sequence ID" value="NZ_FNAN01000012.1"/>
</dbReference>
<dbReference type="NCBIfam" id="TIGR04183">
    <property type="entry name" value="Por_Secre_tail"/>
    <property type="match status" value="1"/>
</dbReference>
<dbReference type="Proteomes" id="UP000198748">
    <property type="component" value="Unassembled WGS sequence"/>
</dbReference>
<dbReference type="InterPro" id="IPR044023">
    <property type="entry name" value="Ig_7"/>
</dbReference>
<dbReference type="Pfam" id="PF06739">
    <property type="entry name" value="SBBP"/>
    <property type="match status" value="1"/>
</dbReference>
<gene>
    <name evidence="4" type="ORF">SAMN04487996_112197</name>
</gene>
<name>A0A1G7NY32_9BACT</name>
<keyword evidence="5" id="KW-1185">Reference proteome</keyword>
<dbReference type="InterPro" id="IPR052918">
    <property type="entry name" value="Motility_Chemotaxis_Reg"/>
</dbReference>
<feature type="domain" description="Secretion system C-terminal sorting" evidence="2">
    <location>
        <begin position="1953"/>
        <end position="2018"/>
    </location>
</feature>
<dbReference type="SUPFAM" id="SSF117074">
    <property type="entry name" value="Hypothetical protein PA1324"/>
    <property type="match status" value="1"/>
</dbReference>
<dbReference type="PANTHER" id="PTHR35580:SF1">
    <property type="entry name" value="PHYTASE-LIKE DOMAIN-CONTAINING PROTEIN"/>
    <property type="match status" value="1"/>
</dbReference>
<feature type="domain" description="Ig-like" evidence="3">
    <location>
        <begin position="607"/>
        <end position="679"/>
    </location>
</feature>
<dbReference type="InterPro" id="IPR026444">
    <property type="entry name" value="Secre_tail"/>
</dbReference>
<dbReference type="OrthoDB" id="898151at2"/>
<accession>A0A1G7NY32</accession>
<dbReference type="EMBL" id="FNAN01000012">
    <property type="protein sequence ID" value="SDF78777.1"/>
    <property type="molecule type" value="Genomic_DNA"/>
</dbReference>
<feature type="compositionally biased region" description="Polar residues" evidence="1">
    <location>
        <begin position="1713"/>
        <end position="1723"/>
    </location>
</feature>
<organism evidence="4 5">
    <name type="scientific">Dyadobacter soli</name>
    <dbReference type="NCBI Taxonomy" id="659014"/>
    <lineage>
        <taxon>Bacteria</taxon>
        <taxon>Pseudomonadati</taxon>
        <taxon>Bacteroidota</taxon>
        <taxon>Cytophagia</taxon>
        <taxon>Cytophagales</taxon>
        <taxon>Spirosomataceae</taxon>
        <taxon>Dyadobacter</taxon>
    </lineage>
</organism>
<dbReference type="InterPro" id="IPR010620">
    <property type="entry name" value="SBBP_repeat"/>
</dbReference>
<evidence type="ECO:0000256" key="1">
    <source>
        <dbReference type="SAM" id="MobiDB-lite"/>
    </source>
</evidence>
<evidence type="ECO:0000259" key="2">
    <source>
        <dbReference type="Pfam" id="PF18962"/>
    </source>
</evidence>
<feature type="region of interest" description="Disordered" evidence="1">
    <location>
        <begin position="1713"/>
        <end position="1777"/>
    </location>
</feature>
<evidence type="ECO:0000259" key="3">
    <source>
        <dbReference type="Pfam" id="PF19081"/>
    </source>
</evidence>
<dbReference type="SUPFAM" id="SSF101898">
    <property type="entry name" value="NHL repeat"/>
    <property type="match status" value="1"/>
</dbReference>
<dbReference type="InterPro" id="IPR013783">
    <property type="entry name" value="Ig-like_fold"/>
</dbReference>
<dbReference type="STRING" id="659014.SAMN04487996_112197"/>